<accession>A0A0R3R6V6</accession>
<name>A0A0R3R6V6_9BILA</name>
<dbReference type="WBParaSite" id="BTMF_0001575401-mRNA-1">
    <property type="protein sequence ID" value="BTMF_0001575401-mRNA-1"/>
    <property type="gene ID" value="BTMF_0001575401"/>
</dbReference>
<evidence type="ECO:0000313" key="1">
    <source>
        <dbReference type="WBParaSite" id="BTMF_0001575401-mRNA-1"/>
    </source>
</evidence>
<proteinExistence type="predicted"/>
<dbReference type="AlphaFoldDB" id="A0A0R3R6V6"/>
<sequence length="36" mass="4213">LKHCASFVSFDQICCTSFLLLTNRKRFFLLVCSNWA</sequence>
<organism evidence="1">
    <name type="scientific">Brugia timori</name>
    <dbReference type="NCBI Taxonomy" id="42155"/>
    <lineage>
        <taxon>Eukaryota</taxon>
        <taxon>Metazoa</taxon>
        <taxon>Ecdysozoa</taxon>
        <taxon>Nematoda</taxon>
        <taxon>Chromadorea</taxon>
        <taxon>Rhabditida</taxon>
        <taxon>Spirurina</taxon>
        <taxon>Spiruromorpha</taxon>
        <taxon>Filarioidea</taxon>
        <taxon>Onchocercidae</taxon>
        <taxon>Brugia</taxon>
    </lineage>
</organism>
<protein>
    <submittedName>
        <fullName evidence="1">Ovule protein</fullName>
    </submittedName>
</protein>
<reference evidence="1" key="1">
    <citation type="submission" date="2017-02" db="UniProtKB">
        <authorList>
            <consortium name="WormBaseParasite"/>
        </authorList>
    </citation>
    <scope>IDENTIFICATION</scope>
</reference>